<dbReference type="KEGG" id="mvd:AWU67_15865"/>
<dbReference type="Proteomes" id="UP000058305">
    <property type="component" value="Chromosome"/>
</dbReference>
<evidence type="ECO:0000313" key="5">
    <source>
        <dbReference type="EMBL" id="AMB60603.1"/>
    </source>
</evidence>
<dbReference type="InterPro" id="IPR003439">
    <property type="entry name" value="ABC_transporter-like_ATP-bd"/>
</dbReference>
<dbReference type="PANTHER" id="PTHR42794:SF2">
    <property type="entry name" value="ABC TRANSPORTER ATP-BINDING PROTEIN"/>
    <property type="match status" value="1"/>
</dbReference>
<protein>
    <submittedName>
        <fullName evidence="5">Iron ABC transporter ATP-binding protein</fullName>
    </submittedName>
</protein>
<dbReference type="InterPro" id="IPR022286">
    <property type="entry name" value="ABC_trnsptr_F420-0_ATP-bd_pred"/>
</dbReference>
<dbReference type="CDD" id="cd03214">
    <property type="entry name" value="ABC_Iron-Siderophores_B12_Hemin"/>
    <property type="match status" value="1"/>
</dbReference>
<evidence type="ECO:0000313" key="6">
    <source>
        <dbReference type="Proteomes" id="UP000058305"/>
    </source>
</evidence>
<dbReference type="GO" id="GO:0016887">
    <property type="term" value="F:ATP hydrolysis activity"/>
    <property type="evidence" value="ECO:0007669"/>
    <property type="project" value="InterPro"/>
</dbReference>
<dbReference type="Pfam" id="PF00005">
    <property type="entry name" value="ABC_tran"/>
    <property type="match status" value="1"/>
</dbReference>
<reference evidence="6" key="2">
    <citation type="submission" date="2016-01" db="EMBL/GenBank/DDBJ databases">
        <title>First complete genome sequence of a species in the genus Microterricola, an extremophilic cold active enzyme producing strain ERGS5:02 isolated from Sikkim Himalaya.</title>
        <authorList>
            <person name="Kumar R."/>
            <person name="Singh D."/>
            <person name="Swarnkar M.K."/>
        </authorList>
    </citation>
    <scope>NUCLEOTIDE SEQUENCE [LARGE SCALE GENOMIC DNA]</scope>
    <source>
        <strain evidence="6">ERGS5:02</strain>
    </source>
</reference>
<proteinExistence type="predicted"/>
<dbReference type="EMBL" id="CP014145">
    <property type="protein sequence ID" value="AMB60603.1"/>
    <property type="molecule type" value="Genomic_DNA"/>
</dbReference>
<name>A0A109QYH8_9MICO</name>
<keyword evidence="6" id="KW-1185">Reference proteome</keyword>
<dbReference type="SUPFAM" id="SSF52540">
    <property type="entry name" value="P-loop containing nucleoside triphosphate hydrolases"/>
    <property type="match status" value="1"/>
</dbReference>
<dbReference type="PANTHER" id="PTHR42794">
    <property type="entry name" value="HEMIN IMPORT ATP-BINDING PROTEIN HMUV"/>
    <property type="match status" value="1"/>
</dbReference>
<dbReference type="GO" id="GO:0005524">
    <property type="term" value="F:ATP binding"/>
    <property type="evidence" value="ECO:0007669"/>
    <property type="project" value="UniProtKB-KW"/>
</dbReference>
<feature type="domain" description="ABC transporter" evidence="4">
    <location>
        <begin position="9"/>
        <end position="251"/>
    </location>
</feature>
<dbReference type="AlphaFoldDB" id="A0A109QYH8"/>
<organism evidence="5 6">
    <name type="scientific">Microterricola viridarii</name>
    <dbReference type="NCBI Taxonomy" id="412690"/>
    <lineage>
        <taxon>Bacteria</taxon>
        <taxon>Bacillati</taxon>
        <taxon>Actinomycetota</taxon>
        <taxon>Actinomycetes</taxon>
        <taxon>Micrococcales</taxon>
        <taxon>Microbacteriaceae</taxon>
        <taxon>Microterricola</taxon>
    </lineage>
</organism>
<dbReference type="SMART" id="SM00382">
    <property type="entry name" value="AAA"/>
    <property type="match status" value="1"/>
</dbReference>
<dbReference type="PROSITE" id="PS00211">
    <property type="entry name" value="ABC_TRANSPORTER_1"/>
    <property type="match status" value="1"/>
</dbReference>
<dbReference type="InterPro" id="IPR017871">
    <property type="entry name" value="ABC_transporter-like_CS"/>
</dbReference>
<dbReference type="FunFam" id="3.40.50.300:FF:000134">
    <property type="entry name" value="Iron-enterobactin ABC transporter ATP-binding protein"/>
    <property type="match status" value="1"/>
</dbReference>
<evidence type="ECO:0000256" key="2">
    <source>
        <dbReference type="ARBA" id="ARBA00022741"/>
    </source>
</evidence>
<accession>A0A109QYH8</accession>
<keyword evidence="3 5" id="KW-0067">ATP-binding</keyword>
<dbReference type="Gene3D" id="3.40.50.300">
    <property type="entry name" value="P-loop containing nucleotide triphosphate hydrolases"/>
    <property type="match status" value="1"/>
</dbReference>
<gene>
    <name evidence="5" type="ORF">AWU67_15865</name>
</gene>
<keyword evidence="2" id="KW-0547">Nucleotide-binding</keyword>
<evidence type="ECO:0000259" key="4">
    <source>
        <dbReference type="PROSITE" id="PS50893"/>
    </source>
</evidence>
<evidence type="ECO:0000256" key="3">
    <source>
        <dbReference type="ARBA" id="ARBA00022840"/>
    </source>
</evidence>
<keyword evidence="1" id="KW-0813">Transport</keyword>
<reference evidence="5 6" key="1">
    <citation type="journal article" date="2016" name="J. Biotechnol.">
        <title>First complete genome sequence of a species in the genus Microterricola, an extremophilic cold active enzyme producing bacterial strain ERGS5:02 isolated from Sikkim Himalaya.</title>
        <authorList>
            <person name="Himanshu"/>
            <person name="Swarnkar M.K."/>
            <person name="Singh D."/>
            <person name="Kumar R."/>
        </authorList>
    </citation>
    <scope>NUCLEOTIDE SEQUENCE [LARGE SCALE GENOMIC DNA]</scope>
    <source>
        <strain evidence="5 6">ERGS5:02</strain>
    </source>
</reference>
<evidence type="ECO:0000256" key="1">
    <source>
        <dbReference type="ARBA" id="ARBA00022448"/>
    </source>
</evidence>
<dbReference type="NCBIfam" id="TIGR03873">
    <property type="entry name" value="F420-0_ABC_ATP"/>
    <property type="match status" value="1"/>
</dbReference>
<sequence length="275" mass="28905">MTRPESAGLGASRLAFTRAGRLVVDGVDITAPAGSVSALLGPNGAGKSTLLHLIAGLDRADSGAVHLGGRDIGKLRRRDRARRIALAEQEVRDAPNLTVREVVALGRTPHLGIWGLPEARDHAVVDRCLADTELVAFSDRPYDTLSGGERQRVNLARALAQEPELLLLDEPTNHLDVRAQLGTLILLREVAARGGAGGGPAPTVLAALHDLNLAALFADHVVVLADGRVVASGDPAEVLTSELIARVWGVWATVLEHPQTGRPIIAFTGLATPSQ</sequence>
<dbReference type="PROSITE" id="PS50893">
    <property type="entry name" value="ABC_TRANSPORTER_2"/>
    <property type="match status" value="1"/>
</dbReference>
<dbReference type="InterPro" id="IPR003593">
    <property type="entry name" value="AAA+_ATPase"/>
</dbReference>
<dbReference type="InterPro" id="IPR027417">
    <property type="entry name" value="P-loop_NTPase"/>
</dbReference>